<name>Q9YW00_MSEPV</name>
<dbReference type="PIR" id="T28253">
    <property type="entry name" value="T28253"/>
</dbReference>
<proteinExistence type="predicted"/>
<keyword evidence="2" id="KW-1185">Reference proteome</keyword>
<protein>
    <submittedName>
        <fullName evidence="1">Uncharacterized protein</fullName>
    </submittedName>
</protein>
<accession>Q9YW00</accession>
<dbReference type="EMBL" id="AF063866">
    <property type="protein sequence ID" value="AAC97642.1"/>
    <property type="molecule type" value="Genomic_DNA"/>
</dbReference>
<dbReference type="KEGG" id="vg:1449905"/>
<evidence type="ECO:0000313" key="1">
    <source>
        <dbReference type="EMBL" id="AAC97642.1"/>
    </source>
</evidence>
<gene>
    <name evidence="1" type="primary">MSV092</name>
</gene>
<dbReference type="Proteomes" id="UP000172353">
    <property type="component" value="Segment"/>
</dbReference>
<organismHost>
    <name type="scientific">Melanoplus sanguinipes</name>
    <name type="common">Migratory grasshopper</name>
    <dbReference type="NCBI Taxonomy" id="65742"/>
</organismHost>
<organism evidence="1 2">
    <name type="scientific">Melanoplus sanguinipes entomopoxvirus</name>
    <name type="common">MsEPV</name>
    <dbReference type="NCBI Taxonomy" id="83191"/>
    <lineage>
        <taxon>Viruses</taxon>
        <taxon>Varidnaviria</taxon>
        <taxon>Bamfordvirae</taxon>
        <taxon>Nucleocytoviricota</taxon>
        <taxon>Pokkesviricetes</taxon>
        <taxon>Chitovirales</taxon>
        <taxon>Poxviridae</taxon>
        <taxon>Entomopoxvirinae</taxon>
        <taxon>Deltaentomopoxvirus</taxon>
        <taxon>Deltaentomopoxvirus msanguinipes</taxon>
    </lineage>
</organism>
<reference evidence="1 2" key="1">
    <citation type="journal article" date="1999" name="J. Virol.">
        <title>The genome of Melanoplus sanguinipes entomopoxvirus.</title>
        <authorList>
            <person name="Afonso C.L."/>
            <person name="Tulman E.R."/>
            <person name="Lu Z."/>
            <person name="Oma E."/>
            <person name="Kutish G.F."/>
            <person name="Rock D.L."/>
        </authorList>
    </citation>
    <scope>NUCLEOTIDE SEQUENCE [LARGE SCALE GENOMIC DNA]</scope>
    <source>
        <strain evidence="1">Tucson</strain>
    </source>
</reference>
<sequence>MNLDVASDCKIYIPYFNYGLHTNYIKSLLPYYYHNDNLKFGNIKDIIYKFTKNDFISLSTNKLTNNILSLLNSISDINLYKLINEYGYYLISNEILYDLFIPFDSFIMNNKKYILYIDELYFDNLNIKNYVIKTKSNILLSINKTKYFNNNIQIEFPDIKPQIISYYDDNIYYSNYISNKLTITEFYMTYYDDGIQ</sequence>
<dbReference type="GeneID" id="1449905"/>
<dbReference type="RefSeq" id="NP_048163.1">
    <property type="nucleotide sequence ID" value="NC_001993.1"/>
</dbReference>
<evidence type="ECO:0000313" key="2">
    <source>
        <dbReference type="Proteomes" id="UP000172353"/>
    </source>
</evidence>